<accession>A0ACC1RWJ8</accession>
<keyword evidence="2" id="KW-1185">Reference proteome</keyword>
<sequence length="751" mass="83605">MRGKERERWLETVAAIVGIVPERAGSLSNWLDPRTFTAVRFPADHHLAVERLYSRQQNEFTTKAAETLCRYELDPSSSTYFKFALLCRGQRLTPTSGFRTNFHSPTSLHVKTFHYALCTIIVAPYTVSDTIYDKWHSCMWNETVNAHLRSSPVKPSRSRAGSVVASLQPSPELSTTQTVFSDWIGSGCRFEVVEEQIELEGYQIYAVEKWVVERKRPVIVLTVFTGDPCHKIIATALRPISSLSQVESVLEWEKAIHHLRRDGARPKETEKGVVMVTSLANFRSDYTIVHIPGGSFLHVREQLYTNINVLRMGCSGRSALTLEEPSDTTKDRFISAYHIPDKAVVRSSELFNTTVLELVKFIQAALAVCGMFDMSREERNGLLCDVTCEGIQRWITEIGEPCMEVEPMERVADPTVVAALFSMFVPKDPFLDPLGFAKALATFVASKSPHAHAHSLSLTHYSIPPISSLSPYTSTAAPSTQIAYLSQTLIEAINAAYDKAKQSDSYKVHRVLINKLDDLATDLRTNPDPGNSAKSIFGWASNLGPTSDLTKFVKVISENSRDGAPSLRYLWTGRPGEVVKKRKEKDAILSEGEEREREKEQEKEDKERDRYDKDNPKSSEDEAEGGIPWSGKVQRKLESWALGRTKKISGDFGGRGKPIGPTDSPSRGQSTQTSLVPSVVVSKEIDEDDILTSGQVSPVSEAHIRSHILGGAERKTLLRDLSRKEGLLAGRAPGWDRILSLMSAEEGEGVH</sequence>
<evidence type="ECO:0000313" key="1">
    <source>
        <dbReference type="EMBL" id="KAJ3527194.1"/>
    </source>
</evidence>
<dbReference type="Proteomes" id="UP001148662">
    <property type="component" value="Unassembled WGS sequence"/>
</dbReference>
<name>A0ACC1RWJ8_9APHY</name>
<comment type="caution">
    <text evidence="1">The sequence shown here is derived from an EMBL/GenBank/DDBJ whole genome shotgun (WGS) entry which is preliminary data.</text>
</comment>
<dbReference type="EMBL" id="JANHOG010002107">
    <property type="protein sequence ID" value="KAJ3527194.1"/>
    <property type="molecule type" value="Genomic_DNA"/>
</dbReference>
<proteinExistence type="predicted"/>
<evidence type="ECO:0000313" key="2">
    <source>
        <dbReference type="Proteomes" id="UP001148662"/>
    </source>
</evidence>
<reference evidence="1" key="1">
    <citation type="submission" date="2022-07" db="EMBL/GenBank/DDBJ databases">
        <title>Genome Sequence of Phlebia brevispora.</title>
        <authorList>
            <person name="Buettner E."/>
        </authorList>
    </citation>
    <scope>NUCLEOTIDE SEQUENCE</scope>
    <source>
        <strain evidence="1">MPL23</strain>
    </source>
</reference>
<protein>
    <submittedName>
        <fullName evidence="1">Uncharacterized protein</fullName>
    </submittedName>
</protein>
<gene>
    <name evidence="1" type="ORF">NM688_g8160</name>
</gene>
<organism evidence="1 2">
    <name type="scientific">Phlebia brevispora</name>
    <dbReference type="NCBI Taxonomy" id="194682"/>
    <lineage>
        <taxon>Eukaryota</taxon>
        <taxon>Fungi</taxon>
        <taxon>Dikarya</taxon>
        <taxon>Basidiomycota</taxon>
        <taxon>Agaricomycotina</taxon>
        <taxon>Agaricomycetes</taxon>
        <taxon>Polyporales</taxon>
        <taxon>Meruliaceae</taxon>
        <taxon>Phlebia</taxon>
    </lineage>
</organism>